<comment type="caution">
    <text evidence="2">The sequence shown here is derived from an EMBL/GenBank/DDBJ whole genome shotgun (WGS) entry which is preliminary data.</text>
</comment>
<gene>
    <name evidence="2" type="ORF">OXX778_LOCUS4586</name>
</gene>
<dbReference type="OrthoDB" id="10163082at2759"/>
<dbReference type="EMBL" id="CAJNOC010000458">
    <property type="protein sequence ID" value="CAF0763988.1"/>
    <property type="molecule type" value="Genomic_DNA"/>
</dbReference>
<accession>A0A813Q9R1</accession>
<feature type="coiled-coil region" evidence="1">
    <location>
        <begin position="165"/>
        <end position="192"/>
    </location>
</feature>
<organism evidence="2 3">
    <name type="scientific">Brachionus calyciflorus</name>
    <dbReference type="NCBI Taxonomy" id="104777"/>
    <lineage>
        <taxon>Eukaryota</taxon>
        <taxon>Metazoa</taxon>
        <taxon>Spiralia</taxon>
        <taxon>Gnathifera</taxon>
        <taxon>Rotifera</taxon>
        <taxon>Eurotatoria</taxon>
        <taxon>Monogononta</taxon>
        <taxon>Pseudotrocha</taxon>
        <taxon>Ploima</taxon>
        <taxon>Brachionidae</taxon>
        <taxon>Brachionus</taxon>
    </lineage>
</organism>
<keyword evidence="1" id="KW-0175">Coiled coil</keyword>
<evidence type="ECO:0000256" key="1">
    <source>
        <dbReference type="SAM" id="Coils"/>
    </source>
</evidence>
<evidence type="ECO:0000313" key="3">
    <source>
        <dbReference type="Proteomes" id="UP000663879"/>
    </source>
</evidence>
<dbReference type="Proteomes" id="UP000663879">
    <property type="component" value="Unassembled WGS sequence"/>
</dbReference>
<protein>
    <submittedName>
        <fullName evidence="2">Uncharacterized protein</fullName>
    </submittedName>
</protein>
<sequence length="207" mass="23892">MKEDILQNDLVLCGTVTQKVDTMRYLGTEQDALDKVDKHINKLKQKTIAALAKLNSIGINSMFLCPFMKAQLFKIFLRPVLYYGLENIYINKTTMNQLKRLDGNALKRIFDLHKRCKTTNLQIALNIPSCVDTIKKIKIDLLARLLENEYAKKIIQETILVAIEKDLVTEVIKILEEENESLINEQKNITLLEMFLKLNGNQRKVKV</sequence>
<evidence type="ECO:0000313" key="2">
    <source>
        <dbReference type="EMBL" id="CAF0763988.1"/>
    </source>
</evidence>
<reference evidence="2" key="1">
    <citation type="submission" date="2021-02" db="EMBL/GenBank/DDBJ databases">
        <authorList>
            <person name="Nowell W R."/>
        </authorList>
    </citation>
    <scope>NUCLEOTIDE SEQUENCE</scope>
    <source>
        <strain evidence="2">Ploen Becks lab</strain>
    </source>
</reference>
<dbReference type="AlphaFoldDB" id="A0A813Q9R1"/>
<keyword evidence="3" id="KW-1185">Reference proteome</keyword>
<name>A0A813Q9R1_9BILA</name>
<proteinExistence type="predicted"/>